<dbReference type="Proteomes" id="UP001316803">
    <property type="component" value="Unassembled WGS sequence"/>
</dbReference>
<feature type="compositionally biased region" description="Basic and acidic residues" evidence="1">
    <location>
        <begin position="281"/>
        <end position="291"/>
    </location>
</feature>
<dbReference type="AlphaFoldDB" id="A0AAN8I5H3"/>
<feature type="compositionally biased region" description="Basic residues" evidence="1">
    <location>
        <begin position="58"/>
        <end position="68"/>
    </location>
</feature>
<comment type="caution">
    <text evidence="2">The sequence shown here is derived from an EMBL/GenBank/DDBJ whole genome shotgun (WGS) entry which is preliminary data.</text>
</comment>
<accession>A0AAN8I5H3</accession>
<evidence type="ECO:0000313" key="3">
    <source>
        <dbReference type="Proteomes" id="UP001316803"/>
    </source>
</evidence>
<reference evidence="2 3" key="1">
    <citation type="submission" date="2022-12" db="EMBL/GenBank/DDBJ databases">
        <title>Genomic features and morphological characterization of a novel Knufia sp. strain isolated from spacecraft assembly facility.</title>
        <authorList>
            <person name="Teixeira M."/>
            <person name="Chander A.M."/>
            <person name="Stajich J.E."/>
            <person name="Venkateswaran K."/>
        </authorList>
    </citation>
    <scope>NUCLEOTIDE SEQUENCE [LARGE SCALE GENOMIC DNA]</scope>
    <source>
        <strain evidence="2 3">FJI-L2-BK-P2</strain>
    </source>
</reference>
<dbReference type="EMBL" id="JAKLMC020000006">
    <property type="protein sequence ID" value="KAK5955487.1"/>
    <property type="molecule type" value="Genomic_DNA"/>
</dbReference>
<keyword evidence="3" id="KW-1185">Reference proteome</keyword>
<feature type="region of interest" description="Disordered" evidence="1">
    <location>
        <begin position="58"/>
        <end position="113"/>
    </location>
</feature>
<gene>
    <name evidence="2" type="ORF">OHC33_003126</name>
</gene>
<evidence type="ECO:0000313" key="2">
    <source>
        <dbReference type="EMBL" id="KAK5955487.1"/>
    </source>
</evidence>
<sequence length="291" mass="33048">MSNTAKINSLLARIPRNTSPIALLHLDLPLEDRMAIQNLTEATGRPITCVRTNIKRRVQRERRQKLAARQKDNSGQPQPRPQPYVPAYKIFDTTSPLPPQQPKTKKWEPPKPAAKVIKPPTPPALPDLPDHATPDGRLAFVNALGRAILDSWYAMDALSAGVEEEVRDVLTPLFGYTQSRYYKALRRFIPVRKEIGDEEDREVFRRWGRKKMGLDAERDEELFGVDSDEQAEREAFRERVRGLFEGAEEVMIGPFEEDIGEMLSGSGVGNWGDEESDEKEDGVKGFMREQL</sequence>
<feature type="region of interest" description="Disordered" evidence="1">
    <location>
        <begin position="263"/>
        <end position="291"/>
    </location>
</feature>
<organism evidence="2 3">
    <name type="scientific">Knufia fluminis</name>
    <dbReference type="NCBI Taxonomy" id="191047"/>
    <lineage>
        <taxon>Eukaryota</taxon>
        <taxon>Fungi</taxon>
        <taxon>Dikarya</taxon>
        <taxon>Ascomycota</taxon>
        <taxon>Pezizomycotina</taxon>
        <taxon>Eurotiomycetes</taxon>
        <taxon>Chaetothyriomycetidae</taxon>
        <taxon>Chaetothyriales</taxon>
        <taxon>Trichomeriaceae</taxon>
        <taxon>Knufia</taxon>
    </lineage>
</organism>
<name>A0AAN8I5H3_9EURO</name>
<evidence type="ECO:0000256" key="1">
    <source>
        <dbReference type="SAM" id="MobiDB-lite"/>
    </source>
</evidence>
<proteinExistence type="predicted"/>
<protein>
    <submittedName>
        <fullName evidence="2">Uncharacterized protein</fullName>
    </submittedName>
</protein>